<dbReference type="PROSITE" id="PS00076">
    <property type="entry name" value="PYRIDINE_REDOX_1"/>
    <property type="match status" value="1"/>
</dbReference>
<dbReference type="PRINTS" id="PR00411">
    <property type="entry name" value="PNDRDTASEI"/>
</dbReference>
<evidence type="ECO:0000256" key="3">
    <source>
        <dbReference type="ARBA" id="ARBA00012608"/>
    </source>
</evidence>
<comment type="miscellaneous">
    <text evidence="13">The active site is a redox-active disulfide bond.</text>
</comment>
<dbReference type="InterPro" id="IPR036188">
    <property type="entry name" value="FAD/NAD-bd_sf"/>
</dbReference>
<dbReference type="Gene3D" id="3.30.390.30">
    <property type="match status" value="1"/>
</dbReference>
<dbReference type="Gene3D" id="3.50.50.60">
    <property type="entry name" value="FAD/NAD(P)-binding domain"/>
    <property type="match status" value="2"/>
</dbReference>
<evidence type="ECO:0000256" key="4">
    <source>
        <dbReference type="ARBA" id="ARBA00016961"/>
    </source>
</evidence>
<comment type="caution">
    <text evidence="16">The sequence shown here is derived from an EMBL/GenBank/DDBJ whole genome shotgun (WGS) entry which is preliminary data.</text>
</comment>
<dbReference type="GO" id="GO:0004148">
    <property type="term" value="F:dihydrolipoyl dehydrogenase (NADH) activity"/>
    <property type="evidence" value="ECO:0007669"/>
    <property type="project" value="UniProtKB-EC"/>
</dbReference>
<comment type="similarity">
    <text evidence="2 13">Belongs to the class-I pyridine nucleotide-disulfide oxidoreductase family.</text>
</comment>
<proteinExistence type="inferred from homology"/>
<keyword evidence="9 13" id="KW-0520">NAD</keyword>
<evidence type="ECO:0000256" key="2">
    <source>
        <dbReference type="ARBA" id="ARBA00007532"/>
    </source>
</evidence>
<dbReference type="EC" id="1.8.1.4" evidence="3 13"/>
<comment type="cofactor">
    <cofactor evidence="13">
        <name>FAD</name>
        <dbReference type="ChEBI" id="CHEBI:57692"/>
    </cofactor>
    <text evidence="13">Binds 1 FAD per subunit.</text>
</comment>
<keyword evidence="8 13" id="KW-0560">Oxidoreductase</keyword>
<comment type="subcellular location">
    <subcellularLocation>
        <location evidence="1">Cytoplasm</location>
    </subcellularLocation>
</comment>
<organism evidence="16 17">
    <name type="scientific">Candidatus Xenohaliotis californiensis</name>
    <dbReference type="NCBI Taxonomy" id="84677"/>
    <lineage>
        <taxon>Bacteria</taxon>
        <taxon>Pseudomonadati</taxon>
        <taxon>Pseudomonadota</taxon>
        <taxon>Alphaproteobacteria</taxon>
        <taxon>Rickettsiales</taxon>
        <taxon>Anaplasmataceae</taxon>
        <taxon>Candidatus Xenohaliotis</taxon>
    </lineage>
</organism>
<keyword evidence="7 13" id="KW-0274">FAD</keyword>
<dbReference type="PIRSF" id="PIRSF000350">
    <property type="entry name" value="Mercury_reductase_MerA"/>
    <property type="match status" value="1"/>
</dbReference>
<keyword evidence="11 13" id="KW-0676">Redox-active center</keyword>
<dbReference type="InterPro" id="IPR006258">
    <property type="entry name" value="Lipoamide_DH"/>
</dbReference>
<dbReference type="InterPro" id="IPR004099">
    <property type="entry name" value="Pyr_nucl-diS_OxRdtase_dimer"/>
</dbReference>
<evidence type="ECO:0000256" key="9">
    <source>
        <dbReference type="ARBA" id="ARBA00023027"/>
    </source>
</evidence>
<evidence type="ECO:0000259" key="15">
    <source>
        <dbReference type="Pfam" id="PF07992"/>
    </source>
</evidence>
<evidence type="ECO:0000256" key="7">
    <source>
        <dbReference type="ARBA" id="ARBA00022827"/>
    </source>
</evidence>
<evidence type="ECO:0000256" key="1">
    <source>
        <dbReference type="ARBA" id="ARBA00004496"/>
    </source>
</evidence>
<keyword evidence="5" id="KW-0963">Cytoplasm</keyword>
<dbReference type="InterPro" id="IPR001100">
    <property type="entry name" value="Pyr_nuc-diS_OxRdtase"/>
</dbReference>
<dbReference type="InterPro" id="IPR050151">
    <property type="entry name" value="Class-I_Pyr_Nuc-Dis_Oxidored"/>
</dbReference>
<feature type="domain" description="FAD/NAD(P)-binding" evidence="15">
    <location>
        <begin position="2"/>
        <end position="295"/>
    </location>
</feature>
<dbReference type="EMBL" id="CAWVOK010000009">
    <property type="protein sequence ID" value="CAK8162560.1"/>
    <property type="molecule type" value="Genomic_DNA"/>
</dbReference>
<evidence type="ECO:0000259" key="14">
    <source>
        <dbReference type="Pfam" id="PF02852"/>
    </source>
</evidence>
<dbReference type="Pfam" id="PF07992">
    <property type="entry name" value="Pyr_redox_2"/>
    <property type="match status" value="1"/>
</dbReference>
<comment type="catalytic activity">
    <reaction evidence="12 13">
        <text>N(6)-[(R)-dihydrolipoyl]-L-lysyl-[protein] + NAD(+) = N(6)-[(R)-lipoyl]-L-lysyl-[protein] + NADH + H(+)</text>
        <dbReference type="Rhea" id="RHEA:15045"/>
        <dbReference type="Rhea" id="RHEA-COMP:10474"/>
        <dbReference type="Rhea" id="RHEA-COMP:10475"/>
        <dbReference type="ChEBI" id="CHEBI:15378"/>
        <dbReference type="ChEBI" id="CHEBI:57540"/>
        <dbReference type="ChEBI" id="CHEBI:57945"/>
        <dbReference type="ChEBI" id="CHEBI:83099"/>
        <dbReference type="ChEBI" id="CHEBI:83100"/>
        <dbReference type="EC" id="1.8.1.4"/>
    </reaction>
</comment>
<protein>
    <recommendedName>
        <fullName evidence="4 13">Dihydrolipoyl dehydrogenase</fullName>
        <ecNumber evidence="3 13">1.8.1.4</ecNumber>
    </recommendedName>
</protein>
<dbReference type="PANTHER" id="PTHR22912:SF217">
    <property type="entry name" value="DIHYDROLIPOYL DEHYDROGENASE"/>
    <property type="match status" value="1"/>
</dbReference>
<dbReference type="PRINTS" id="PR00368">
    <property type="entry name" value="FADPNR"/>
</dbReference>
<evidence type="ECO:0000256" key="10">
    <source>
        <dbReference type="ARBA" id="ARBA00023157"/>
    </source>
</evidence>
<dbReference type="InterPro" id="IPR012999">
    <property type="entry name" value="Pyr_OxRdtase_I_AS"/>
</dbReference>
<gene>
    <name evidence="16" type="primary">lpdA</name>
    <name evidence="16" type="ORF">CAXC1_180068</name>
</gene>
<dbReference type="InterPro" id="IPR016156">
    <property type="entry name" value="FAD/NAD-linked_Rdtase_dimer_sf"/>
</dbReference>
<dbReference type="SUPFAM" id="SSF51905">
    <property type="entry name" value="FAD/NAD(P)-binding domain"/>
    <property type="match status" value="1"/>
</dbReference>
<dbReference type="PANTHER" id="PTHR22912">
    <property type="entry name" value="DISULFIDE OXIDOREDUCTASE"/>
    <property type="match status" value="1"/>
</dbReference>
<dbReference type="Pfam" id="PF02852">
    <property type="entry name" value="Pyr_redox_dim"/>
    <property type="match status" value="1"/>
</dbReference>
<evidence type="ECO:0000256" key="11">
    <source>
        <dbReference type="ARBA" id="ARBA00023284"/>
    </source>
</evidence>
<evidence type="ECO:0000256" key="8">
    <source>
        <dbReference type="ARBA" id="ARBA00023002"/>
    </source>
</evidence>
<evidence type="ECO:0000256" key="12">
    <source>
        <dbReference type="ARBA" id="ARBA00049187"/>
    </source>
</evidence>
<evidence type="ECO:0000256" key="13">
    <source>
        <dbReference type="RuleBase" id="RU003692"/>
    </source>
</evidence>
<dbReference type="NCBIfam" id="TIGR01350">
    <property type="entry name" value="lipoamide_DH"/>
    <property type="match status" value="1"/>
</dbReference>
<feature type="domain" description="Pyridine nucleotide-disulphide oxidoreductase dimerisation" evidence="14">
    <location>
        <begin position="316"/>
        <end position="425"/>
    </location>
</feature>
<evidence type="ECO:0000256" key="6">
    <source>
        <dbReference type="ARBA" id="ARBA00022630"/>
    </source>
</evidence>
<evidence type="ECO:0000313" key="17">
    <source>
        <dbReference type="Proteomes" id="UP001314181"/>
    </source>
</evidence>
<dbReference type="InterPro" id="IPR023753">
    <property type="entry name" value="FAD/NAD-binding_dom"/>
</dbReference>
<sequence length="435" mass="47174">MGMKTAIIEQSELGGICLNWGCIPTKSLLKAAEVYRNIENAHNFGIMAQNIGFDFKKIIAKSRDSANQLAKGVSYLMKKNKITTIIGKAKLISKNEILVNAPNAEQKKFIAKNIVIATGASPRAIPGMEFNGDTIWNYKHAMSPNVQPKSLLIIGSGAIGIEFADFYNTFDTNVTIVEKQPAILPGIDKELGKIMHSALEKRGINIYTSTSVSKIDIINNQVHTTINNEQQSFEKILIAVGVEANTKDLGLDEIGVETEHSKIVIDRNYQTSVPNIYAIGDVTGGICLAHKAAHDAISCIEGIAGLNCYKTNDEEVPMCIYAHPQIASVGLTESALREKKCNIKVGHFYYKANGKAVATNETVGMTKIISDAKTGEILGAHIIGDNATEIIHAYVVAKSTEAIDISIQRTIFAHPTLSEILHEAALDLDNIAINS</sequence>
<evidence type="ECO:0000256" key="5">
    <source>
        <dbReference type="ARBA" id="ARBA00022490"/>
    </source>
</evidence>
<dbReference type="Proteomes" id="UP001314181">
    <property type="component" value="Unassembled WGS sequence"/>
</dbReference>
<keyword evidence="6 13" id="KW-0285">Flavoprotein</keyword>
<dbReference type="SUPFAM" id="SSF55424">
    <property type="entry name" value="FAD/NAD-linked reductases, dimerisation (C-terminal) domain"/>
    <property type="match status" value="1"/>
</dbReference>
<evidence type="ECO:0000313" key="16">
    <source>
        <dbReference type="EMBL" id="CAK8162560.1"/>
    </source>
</evidence>
<keyword evidence="10" id="KW-1015">Disulfide bond</keyword>
<accession>A0ABP0EVG2</accession>
<keyword evidence="17" id="KW-1185">Reference proteome</keyword>
<reference evidence="16 17" key="1">
    <citation type="submission" date="2024-01" db="EMBL/GenBank/DDBJ databases">
        <authorList>
            <person name="Kunselman E."/>
        </authorList>
    </citation>
    <scope>NUCLEOTIDE SEQUENCE [LARGE SCALE GENOMIC DNA]</scope>
    <source>
        <strain evidence="16">2 abalone samples</strain>
    </source>
</reference>
<name>A0ABP0EVG2_9RICK</name>